<reference evidence="1" key="1">
    <citation type="journal article" date="2014" name="Int. J. Syst. Evol. Microbiol.">
        <title>Complete genome sequence of Corynebacterium casei LMG S-19264T (=DSM 44701T), isolated from a smear-ripened cheese.</title>
        <authorList>
            <consortium name="US DOE Joint Genome Institute (JGI-PGF)"/>
            <person name="Walter F."/>
            <person name="Albersmeier A."/>
            <person name="Kalinowski J."/>
            <person name="Ruckert C."/>
        </authorList>
    </citation>
    <scope>NUCLEOTIDE SEQUENCE</scope>
    <source>
        <strain evidence="1">CGMCC 1.12997</strain>
    </source>
</reference>
<comment type="caution">
    <text evidence="1">The sequence shown here is derived from an EMBL/GenBank/DDBJ whole genome shotgun (WGS) entry which is preliminary data.</text>
</comment>
<evidence type="ECO:0000313" key="2">
    <source>
        <dbReference type="Proteomes" id="UP000647241"/>
    </source>
</evidence>
<sequence length="105" mass="11889">MRLKIAAIRSGTDPVGKLPEAAFHRWLDSPLHCPKCDVTYNMVVDWDQAADRWFSESSRPLITLLRKAVFMGHSTDHRVTHFETEGVIVKSFVESVSSEPPIKLP</sequence>
<dbReference type="AlphaFoldDB" id="A0A917HPU7"/>
<protein>
    <submittedName>
        <fullName evidence="1">Uncharacterized protein</fullName>
    </submittedName>
</protein>
<proteinExistence type="predicted"/>
<keyword evidence="2" id="KW-1185">Reference proteome</keyword>
<gene>
    <name evidence="1" type="ORF">GCM10011585_31300</name>
</gene>
<organism evidence="1 2">
    <name type="scientific">Edaphobacter dinghuensis</name>
    <dbReference type="NCBI Taxonomy" id="1560005"/>
    <lineage>
        <taxon>Bacteria</taxon>
        <taxon>Pseudomonadati</taxon>
        <taxon>Acidobacteriota</taxon>
        <taxon>Terriglobia</taxon>
        <taxon>Terriglobales</taxon>
        <taxon>Acidobacteriaceae</taxon>
        <taxon>Edaphobacter</taxon>
    </lineage>
</organism>
<dbReference type="EMBL" id="BMGT01000003">
    <property type="protein sequence ID" value="GGG85176.1"/>
    <property type="molecule type" value="Genomic_DNA"/>
</dbReference>
<reference evidence="1" key="2">
    <citation type="submission" date="2020-09" db="EMBL/GenBank/DDBJ databases">
        <authorList>
            <person name="Sun Q."/>
            <person name="Zhou Y."/>
        </authorList>
    </citation>
    <scope>NUCLEOTIDE SEQUENCE</scope>
    <source>
        <strain evidence="1">CGMCC 1.12997</strain>
    </source>
</reference>
<name>A0A917HPU7_9BACT</name>
<accession>A0A917HPU7</accession>
<dbReference type="RefSeq" id="WP_188555090.1">
    <property type="nucleotide sequence ID" value="NZ_BMGT01000003.1"/>
</dbReference>
<evidence type="ECO:0000313" key="1">
    <source>
        <dbReference type="EMBL" id="GGG85176.1"/>
    </source>
</evidence>
<dbReference type="Proteomes" id="UP000647241">
    <property type="component" value="Unassembled WGS sequence"/>
</dbReference>